<evidence type="ECO:0000313" key="2">
    <source>
        <dbReference type="Proteomes" id="UP000305401"/>
    </source>
</evidence>
<sequence>MTPSTASRILAVLFLISGSLSLLAAVSGWDWFFRSYNVRILTGQLKRGHARILYALIGLVIIAAGIYTWTNIPE</sequence>
<organism evidence="1 2">
    <name type="scientific">Muribaculum caecicola</name>
    <dbReference type="NCBI Taxonomy" id="3038144"/>
    <lineage>
        <taxon>Bacteria</taxon>
        <taxon>Pseudomonadati</taxon>
        <taxon>Bacteroidota</taxon>
        <taxon>Bacteroidia</taxon>
        <taxon>Bacteroidales</taxon>
        <taxon>Muribaculaceae</taxon>
        <taxon>Muribaculum</taxon>
    </lineage>
</organism>
<name>A0AC61S5R4_9BACT</name>
<dbReference type="EMBL" id="SSTG01000040">
    <property type="protein sequence ID" value="THG52905.1"/>
    <property type="molecule type" value="Genomic_DNA"/>
</dbReference>
<reference evidence="1" key="1">
    <citation type="submission" date="2019-04" db="EMBL/GenBank/DDBJ databases">
        <title>Microbes associate with the intestines of laboratory mice.</title>
        <authorList>
            <person name="Navarre W."/>
            <person name="Wong E."/>
            <person name="Huang K.C."/>
            <person name="Tropini C."/>
            <person name="Ng K."/>
            <person name="Yu B."/>
        </authorList>
    </citation>
    <scope>NUCLEOTIDE SEQUENCE</scope>
    <source>
        <strain evidence="1">NM86_A22</strain>
    </source>
</reference>
<proteinExistence type="predicted"/>
<gene>
    <name evidence="1" type="ORF">E5990_04720</name>
</gene>
<evidence type="ECO:0000313" key="1">
    <source>
        <dbReference type="EMBL" id="THG52905.1"/>
    </source>
</evidence>
<keyword evidence="2" id="KW-1185">Reference proteome</keyword>
<protein>
    <submittedName>
        <fullName evidence="1">Uncharacterized protein</fullName>
    </submittedName>
</protein>
<accession>A0AC61S5R4</accession>
<dbReference type="Proteomes" id="UP000305401">
    <property type="component" value="Unassembled WGS sequence"/>
</dbReference>
<comment type="caution">
    <text evidence="1">The sequence shown here is derived from an EMBL/GenBank/DDBJ whole genome shotgun (WGS) entry which is preliminary data.</text>
</comment>